<organism evidence="1 2">
    <name type="scientific">Flavobacterium ardleyense</name>
    <dbReference type="NCBI Taxonomy" id="2038737"/>
    <lineage>
        <taxon>Bacteria</taxon>
        <taxon>Pseudomonadati</taxon>
        <taxon>Bacteroidota</taxon>
        <taxon>Flavobacteriia</taxon>
        <taxon>Flavobacteriales</taxon>
        <taxon>Flavobacteriaceae</taxon>
        <taxon>Flavobacterium</taxon>
    </lineage>
</organism>
<evidence type="ECO:0000313" key="2">
    <source>
        <dbReference type="Proteomes" id="UP001597549"/>
    </source>
</evidence>
<dbReference type="RefSeq" id="WP_379809324.1">
    <property type="nucleotide sequence ID" value="NZ_JBHUOL010000022.1"/>
</dbReference>
<evidence type="ECO:0000313" key="1">
    <source>
        <dbReference type="EMBL" id="MFD2910136.1"/>
    </source>
</evidence>
<comment type="caution">
    <text evidence="1">The sequence shown here is derived from an EMBL/GenBank/DDBJ whole genome shotgun (WGS) entry which is preliminary data.</text>
</comment>
<accession>A0ABW5ZCD6</accession>
<proteinExistence type="predicted"/>
<gene>
    <name evidence="1" type="ORF">ACFSX9_15505</name>
</gene>
<sequence length="249" mass="29251">MKKETKEKSIEHIGIGISKIIGNYTDYVLLINACDVASKRYETMENPIVLSTTQNIPEPLRLDSFEMDVQFTKEELVNEYSSDILIKIFENYLIRSISVVDGILEDLFEIILKCEDNLAESEIEKSISNAWRNDNLKNYLTNPNGLNLKKPDGMNMSFDETFMRYLELRIIRHAIIHTNGILTEKDYNRLKEFEEKTPVERKNMALINSQLIDHNKKIILSLNKMLAIRQYLDRFLMYFYNSFQQEVTE</sequence>
<dbReference type="Proteomes" id="UP001597549">
    <property type="component" value="Unassembled WGS sequence"/>
</dbReference>
<evidence type="ECO:0008006" key="3">
    <source>
        <dbReference type="Google" id="ProtNLM"/>
    </source>
</evidence>
<dbReference type="EMBL" id="JBHUOL010000022">
    <property type="protein sequence ID" value="MFD2910136.1"/>
    <property type="molecule type" value="Genomic_DNA"/>
</dbReference>
<name>A0ABW5ZCD6_9FLAO</name>
<keyword evidence="2" id="KW-1185">Reference proteome</keyword>
<reference evidence="2" key="1">
    <citation type="journal article" date="2019" name="Int. J. Syst. Evol. Microbiol.">
        <title>The Global Catalogue of Microorganisms (GCM) 10K type strain sequencing project: providing services to taxonomists for standard genome sequencing and annotation.</title>
        <authorList>
            <consortium name="The Broad Institute Genomics Platform"/>
            <consortium name="The Broad Institute Genome Sequencing Center for Infectious Disease"/>
            <person name="Wu L."/>
            <person name="Ma J."/>
        </authorList>
    </citation>
    <scope>NUCLEOTIDE SEQUENCE [LARGE SCALE GENOMIC DNA]</scope>
    <source>
        <strain evidence="2">KCTC 52644</strain>
    </source>
</reference>
<protein>
    <recommendedName>
        <fullName evidence="3">RiboL-PSP-HEPN domain-containing protein</fullName>
    </recommendedName>
</protein>